<reference evidence="1 2" key="1">
    <citation type="submission" date="2021-05" db="EMBL/GenBank/DDBJ databases">
        <title>Genome Assembly of Synthetic Allotetraploid Brassica napus Reveals Homoeologous Exchanges between Subgenomes.</title>
        <authorList>
            <person name="Davis J.T."/>
        </authorList>
    </citation>
    <scope>NUCLEOTIDE SEQUENCE [LARGE SCALE GENOMIC DNA]</scope>
    <source>
        <strain evidence="2">cv. Da-Ae</strain>
        <tissue evidence="1">Seedling</tissue>
    </source>
</reference>
<evidence type="ECO:0000313" key="1">
    <source>
        <dbReference type="EMBL" id="KAH0874922.1"/>
    </source>
</evidence>
<gene>
    <name evidence="1" type="ORF">HID58_072284</name>
</gene>
<comment type="caution">
    <text evidence="1">The sequence shown here is derived from an EMBL/GenBank/DDBJ whole genome shotgun (WGS) entry which is preliminary data.</text>
</comment>
<accession>A0ABQ7Z402</accession>
<name>A0ABQ7Z402_BRANA</name>
<dbReference type="Proteomes" id="UP000824890">
    <property type="component" value="Unassembled WGS sequence"/>
</dbReference>
<keyword evidence="2" id="KW-1185">Reference proteome</keyword>
<organism evidence="1 2">
    <name type="scientific">Brassica napus</name>
    <name type="common">Rape</name>
    <dbReference type="NCBI Taxonomy" id="3708"/>
    <lineage>
        <taxon>Eukaryota</taxon>
        <taxon>Viridiplantae</taxon>
        <taxon>Streptophyta</taxon>
        <taxon>Embryophyta</taxon>
        <taxon>Tracheophyta</taxon>
        <taxon>Spermatophyta</taxon>
        <taxon>Magnoliopsida</taxon>
        <taxon>eudicotyledons</taxon>
        <taxon>Gunneridae</taxon>
        <taxon>Pentapetalae</taxon>
        <taxon>rosids</taxon>
        <taxon>malvids</taxon>
        <taxon>Brassicales</taxon>
        <taxon>Brassicaceae</taxon>
        <taxon>Brassiceae</taxon>
        <taxon>Brassica</taxon>
    </lineage>
</organism>
<sequence length="97" mass="11609">MKLCAAYQNYLQRKYLAWRSKLVMTVKRHQGLDFMICRVLFPDGKVQKMRERVEIDEENKSVFVFDGDVMPLYRNSMEKVTARWSCGYDIENNLFNT</sequence>
<dbReference type="EMBL" id="JAGKQM010000016">
    <property type="protein sequence ID" value="KAH0874922.1"/>
    <property type="molecule type" value="Genomic_DNA"/>
</dbReference>
<evidence type="ECO:0000313" key="2">
    <source>
        <dbReference type="Proteomes" id="UP000824890"/>
    </source>
</evidence>
<proteinExistence type="predicted"/>
<protein>
    <submittedName>
        <fullName evidence="1">Uncharacterized protein</fullName>
    </submittedName>
</protein>